<reference evidence="5 6" key="1">
    <citation type="submission" date="2016-07" db="EMBL/GenBank/DDBJ databases">
        <title>Pervasive Adenine N6-methylation of Active Genes in Fungi.</title>
        <authorList>
            <consortium name="DOE Joint Genome Institute"/>
            <person name="Mondo S.J."/>
            <person name="Dannebaum R.O."/>
            <person name="Kuo R.C."/>
            <person name="Labutti K."/>
            <person name="Haridas S."/>
            <person name="Kuo A."/>
            <person name="Salamov A."/>
            <person name="Ahrendt S.R."/>
            <person name="Lipzen A."/>
            <person name="Sullivan W."/>
            <person name="Andreopoulos W.B."/>
            <person name="Clum A."/>
            <person name="Lindquist E."/>
            <person name="Daum C."/>
            <person name="Ramamoorthy G.K."/>
            <person name="Gryganskyi A."/>
            <person name="Culley D."/>
            <person name="Magnuson J.K."/>
            <person name="James T.Y."/>
            <person name="O'Malley M.A."/>
            <person name="Stajich J.E."/>
            <person name="Spatafora J.W."/>
            <person name="Visel A."/>
            <person name="Grigoriev I.V."/>
        </authorList>
    </citation>
    <scope>NUCLEOTIDE SEQUENCE [LARGE SCALE GENOMIC DNA]</scope>
    <source>
        <strain evidence="5 6">NRRL 1336</strain>
    </source>
</reference>
<dbReference type="OrthoDB" id="2285356at2759"/>
<dbReference type="InterPro" id="IPR019318">
    <property type="entry name" value="Gua_nucleotide_exch_fac_Ric8"/>
</dbReference>
<proteinExistence type="inferred from homology"/>
<feature type="compositionally biased region" description="Low complexity" evidence="4">
    <location>
        <begin position="120"/>
        <end position="134"/>
    </location>
</feature>
<feature type="compositionally biased region" description="Polar residues" evidence="4">
    <location>
        <begin position="254"/>
        <end position="271"/>
    </location>
</feature>
<dbReference type="GO" id="GO:0005737">
    <property type="term" value="C:cytoplasm"/>
    <property type="evidence" value="ECO:0007669"/>
    <property type="project" value="TreeGrafter"/>
</dbReference>
<feature type="region of interest" description="Disordered" evidence="4">
    <location>
        <begin position="119"/>
        <end position="145"/>
    </location>
</feature>
<evidence type="ECO:0000313" key="6">
    <source>
        <dbReference type="Proteomes" id="UP000193560"/>
    </source>
</evidence>
<comment type="caution">
    <text evidence="5">The sequence shown here is derived from an EMBL/GenBank/DDBJ whole genome shotgun (WGS) entry which is preliminary data.</text>
</comment>
<keyword evidence="6" id="KW-1185">Reference proteome</keyword>
<accession>A0A1X2IMD1</accession>
<keyword evidence="3" id="KW-0143">Chaperone</keyword>
<organism evidence="5 6">
    <name type="scientific">Absidia repens</name>
    <dbReference type="NCBI Taxonomy" id="90262"/>
    <lineage>
        <taxon>Eukaryota</taxon>
        <taxon>Fungi</taxon>
        <taxon>Fungi incertae sedis</taxon>
        <taxon>Mucoromycota</taxon>
        <taxon>Mucoromycotina</taxon>
        <taxon>Mucoromycetes</taxon>
        <taxon>Mucorales</taxon>
        <taxon>Cunninghamellaceae</taxon>
        <taxon>Absidia</taxon>
    </lineage>
</organism>
<dbReference type="GO" id="GO:0001965">
    <property type="term" value="F:G-protein alpha-subunit binding"/>
    <property type="evidence" value="ECO:0007669"/>
    <property type="project" value="TreeGrafter"/>
</dbReference>
<dbReference type="AlphaFoldDB" id="A0A1X2IMD1"/>
<feature type="region of interest" description="Disordered" evidence="4">
    <location>
        <begin position="247"/>
        <end position="275"/>
    </location>
</feature>
<evidence type="ECO:0000256" key="4">
    <source>
        <dbReference type="SAM" id="MobiDB-lite"/>
    </source>
</evidence>
<dbReference type="STRING" id="90262.A0A1X2IMD1"/>
<protein>
    <submittedName>
        <fullName evidence="5">Uncharacterized protein</fullName>
    </submittedName>
</protein>
<evidence type="ECO:0000256" key="1">
    <source>
        <dbReference type="ARBA" id="ARBA00009049"/>
    </source>
</evidence>
<dbReference type="GO" id="GO:0005085">
    <property type="term" value="F:guanyl-nucleotide exchange factor activity"/>
    <property type="evidence" value="ECO:0007669"/>
    <property type="project" value="UniProtKB-KW"/>
</dbReference>
<keyword evidence="2" id="KW-0344">Guanine-nucleotide releasing factor</keyword>
<dbReference type="Pfam" id="PF10165">
    <property type="entry name" value="Ric8"/>
    <property type="match status" value="1"/>
</dbReference>
<name>A0A1X2IMD1_9FUNG</name>
<dbReference type="GO" id="GO:0007186">
    <property type="term" value="P:G protein-coupled receptor signaling pathway"/>
    <property type="evidence" value="ECO:0007669"/>
    <property type="project" value="TreeGrafter"/>
</dbReference>
<dbReference type="PANTHER" id="PTHR12425:SF5">
    <property type="entry name" value="SYNEMBRYN"/>
    <property type="match status" value="1"/>
</dbReference>
<evidence type="ECO:0000313" key="5">
    <source>
        <dbReference type="EMBL" id="ORZ18163.1"/>
    </source>
</evidence>
<gene>
    <name evidence="5" type="ORF">BCR42DRAFT_246741</name>
</gene>
<dbReference type="PANTHER" id="PTHR12425">
    <property type="entry name" value="SYNEMBRYN"/>
    <property type="match status" value="1"/>
</dbReference>
<sequence length="306" mass="35003">MLGLQEDTTTTTTDDTTTNTLKEVVSNRFSDNLIPILDILFILPYPAPLPLVASAPVTHALQVFLLYHVNDVRQQWTDSPRIAAHCPTRESAVDFCLKQLRTILEYTLIYLMPPRPTSTQFLPQQQQQLQPPSLGDSGWQPRQTSDRDLDRDMAIVLSLMGSTFTYVEEADLPRLFHQYLAPRPETNDPAQALFFSRLLKLLSSPRFPHSKDMVTELLYSHVNEDPKAFIELVGYENAKHTSIGKEYNMENAPSPHTDTTATDTSKNSLSVQRDEEFMQLSDLTDEEKERQAERLFVMFEKIQLKE</sequence>
<comment type="similarity">
    <text evidence="1">Belongs to the synembryn family.</text>
</comment>
<dbReference type="Proteomes" id="UP000193560">
    <property type="component" value="Unassembled WGS sequence"/>
</dbReference>
<dbReference type="EMBL" id="MCGE01000009">
    <property type="protein sequence ID" value="ORZ18163.1"/>
    <property type="molecule type" value="Genomic_DNA"/>
</dbReference>
<evidence type="ECO:0000256" key="3">
    <source>
        <dbReference type="ARBA" id="ARBA00023186"/>
    </source>
</evidence>
<evidence type="ECO:0000256" key="2">
    <source>
        <dbReference type="ARBA" id="ARBA00022658"/>
    </source>
</evidence>